<evidence type="ECO:0000313" key="1">
    <source>
        <dbReference type="EMBL" id="GAA0820449.1"/>
    </source>
</evidence>
<proteinExistence type="predicted"/>
<keyword evidence="2" id="KW-1185">Reference proteome</keyword>
<comment type="caution">
    <text evidence="1">The sequence shown here is derived from an EMBL/GenBank/DDBJ whole genome shotgun (WGS) entry which is preliminary data.</text>
</comment>
<gene>
    <name evidence="1" type="ORF">GCM10009111_25910</name>
</gene>
<sequence>MTVLCVFSKHTTLFSFKIKQTNIFYKKRVDGKKEKQSNSARLNGEAK</sequence>
<dbReference type="EMBL" id="BAAAFA010000009">
    <property type="protein sequence ID" value="GAA0820449.1"/>
    <property type="molecule type" value="Genomic_DNA"/>
</dbReference>
<protein>
    <submittedName>
        <fullName evidence="1">Uncharacterized protein</fullName>
    </submittedName>
</protein>
<dbReference type="Proteomes" id="UP001500021">
    <property type="component" value="Unassembled WGS sequence"/>
</dbReference>
<accession>A0ABN1L922</accession>
<organism evidence="1 2">
    <name type="scientific">Colwellia asteriadis</name>
    <dbReference type="NCBI Taxonomy" id="517723"/>
    <lineage>
        <taxon>Bacteria</taxon>
        <taxon>Pseudomonadati</taxon>
        <taxon>Pseudomonadota</taxon>
        <taxon>Gammaproteobacteria</taxon>
        <taxon>Alteromonadales</taxon>
        <taxon>Colwelliaceae</taxon>
        <taxon>Colwellia</taxon>
    </lineage>
</organism>
<reference evidence="1 2" key="1">
    <citation type="journal article" date="2019" name="Int. J. Syst. Evol. Microbiol.">
        <title>The Global Catalogue of Microorganisms (GCM) 10K type strain sequencing project: providing services to taxonomists for standard genome sequencing and annotation.</title>
        <authorList>
            <consortium name="The Broad Institute Genomics Platform"/>
            <consortium name="The Broad Institute Genome Sequencing Center for Infectious Disease"/>
            <person name="Wu L."/>
            <person name="Ma J."/>
        </authorList>
    </citation>
    <scope>NUCLEOTIDE SEQUENCE [LARGE SCALE GENOMIC DNA]</scope>
    <source>
        <strain evidence="1 2">JCM 15608</strain>
    </source>
</reference>
<evidence type="ECO:0000313" key="2">
    <source>
        <dbReference type="Proteomes" id="UP001500021"/>
    </source>
</evidence>
<name>A0ABN1L922_9GAMM</name>